<reference evidence="1 2" key="1">
    <citation type="journal article" date="2023" name="BMC Biol.">
        <title>The compact genome of the sponge Oopsacas minuta (Hexactinellida) is lacking key metazoan core genes.</title>
        <authorList>
            <person name="Santini S."/>
            <person name="Schenkelaars Q."/>
            <person name="Jourda C."/>
            <person name="Duchesne M."/>
            <person name="Belahbib H."/>
            <person name="Rocher C."/>
            <person name="Selva M."/>
            <person name="Riesgo A."/>
            <person name="Vervoort M."/>
            <person name="Leys S.P."/>
            <person name="Kodjabachian L."/>
            <person name="Le Bivic A."/>
            <person name="Borchiellini C."/>
            <person name="Claverie J.M."/>
            <person name="Renard E."/>
        </authorList>
    </citation>
    <scope>NUCLEOTIDE SEQUENCE [LARGE SCALE GENOMIC DNA]</scope>
    <source>
        <strain evidence="1">SPO-2</strain>
    </source>
</reference>
<protein>
    <submittedName>
        <fullName evidence="1">Histone-lysine N-methyltransferase SETMAR</fullName>
    </submittedName>
</protein>
<name>A0AAV7K053_9METZ</name>
<sequence>MKEMILIDITCTNLEGIVRSNYCRKVMKKRNTESDIDEEMKSQDLINVEQSHDNLVEAFKDQVPSKRTVERLYLDFRRERTSLQDEARSGRLSTAVTPETITAAETLSERIAALTMSSLLRP</sequence>
<dbReference type="EMBL" id="JAKMXF010000244">
    <property type="protein sequence ID" value="KAI6653944.1"/>
    <property type="molecule type" value="Genomic_DNA"/>
</dbReference>
<evidence type="ECO:0000313" key="2">
    <source>
        <dbReference type="Proteomes" id="UP001165289"/>
    </source>
</evidence>
<organism evidence="1 2">
    <name type="scientific">Oopsacas minuta</name>
    <dbReference type="NCBI Taxonomy" id="111878"/>
    <lineage>
        <taxon>Eukaryota</taxon>
        <taxon>Metazoa</taxon>
        <taxon>Porifera</taxon>
        <taxon>Hexactinellida</taxon>
        <taxon>Hexasterophora</taxon>
        <taxon>Lyssacinosida</taxon>
        <taxon>Leucopsacidae</taxon>
        <taxon>Oopsacas</taxon>
    </lineage>
</organism>
<evidence type="ECO:0000313" key="1">
    <source>
        <dbReference type="EMBL" id="KAI6653944.1"/>
    </source>
</evidence>
<dbReference type="AlphaFoldDB" id="A0AAV7K053"/>
<proteinExistence type="predicted"/>
<gene>
    <name evidence="1" type="ORF">LOD99_3120</name>
</gene>
<accession>A0AAV7K053</accession>
<keyword evidence="2" id="KW-1185">Reference proteome</keyword>
<dbReference type="Proteomes" id="UP001165289">
    <property type="component" value="Unassembled WGS sequence"/>
</dbReference>
<comment type="caution">
    <text evidence="1">The sequence shown here is derived from an EMBL/GenBank/DDBJ whole genome shotgun (WGS) entry which is preliminary data.</text>
</comment>